<dbReference type="InterPro" id="IPR011990">
    <property type="entry name" value="TPR-like_helical_dom_sf"/>
</dbReference>
<gene>
    <name evidence="4" type="ORF">KP803_10675</name>
</gene>
<keyword evidence="2" id="KW-0472">Membrane</keyword>
<dbReference type="SUPFAM" id="SSF48452">
    <property type="entry name" value="TPR-like"/>
    <property type="match status" value="1"/>
</dbReference>
<organism evidence="4 5">
    <name type="scientific">Vibrio amylolyticus</name>
    <dbReference type="NCBI Taxonomy" id="2847292"/>
    <lineage>
        <taxon>Bacteria</taxon>
        <taxon>Pseudomonadati</taxon>
        <taxon>Pseudomonadota</taxon>
        <taxon>Gammaproteobacteria</taxon>
        <taxon>Vibrionales</taxon>
        <taxon>Vibrionaceae</taxon>
        <taxon>Vibrio</taxon>
    </lineage>
</organism>
<protein>
    <submittedName>
        <fullName evidence="4">VWA domain-containing protein</fullName>
    </submittedName>
</protein>
<reference evidence="4" key="1">
    <citation type="submission" date="2021-11" db="EMBL/GenBank/DDBJ databases">
        <title>Vibrio ZSDE26 sp. nov. and Vibrio ZSDZ34 sp. nov., isolated from coastal seawater in Qingdao.</title>
        <authorList>
            <person name="Zhang P."/>
        </authorList>
    </citation>
    <scope>NUCLEOTIDE SEQUENCE</scope>
    <source>
        <strain evidence="4">ZSDE26</strain>
    </source>
</reference>
<dbReference type="Proteomes" id="UP001139559">
    <property type="component" value="Unassembled WGS sequence"/>
</dbReference>
<dbReference type="InterPro" id="IPR036465">
    <property type="entry name" value="vWFA_dom_sf"/>
</dbReference>
<feature type="transmembrane region" description="Helical" evidence="2">
    <location>
        <begin position="6"/>
        <end position="25"/>
    </location>
</feature>
<dbReference type="PANTHER" id="PTHR22550">
    <property type="entry name" value="SPORE GERMINATION PROTEIN"/>
    <property type="match status" value="1"/>
</dbReference>
<sequence length="614" mass="67120">MSNFTFLYPLWLIALIPAMALTIWLGKNTHQVSLIAPHLAKAIGIENTPRRKSLIYMITAGMVVTIIALSGPSFYSSDRPVYGNSGGRIVVMDMSLSMYANDIKPNRLTQARYKVTDLLNVWQEGSTGLVAYAGDAYTVSPMTTDSQTLLNLLPNLSPDIMPYPGADAASGVALAIEMMQNAGLDQGEIILVADDIDNAEKSAIKTLLDNTQWRLSILAIATSSGAPIRLSDGSLLRDDNGTTVIAQSNFSNMKTLARSVDGLFTAVQADSRDVELIANYTSQVAASTSSLQQQQLEERVNSGYWLIPLLIVPVSLLFRRGVIFTIAILGLSIGQPNLAYANPWKTSDQQAIDLYNAEDYQQAAELFSNDEWRGIAQYQAGDFKGAIESLEKIDSDRARYNLANAQAQNGDFEQAIDNYNQLIQQGKFVKEATENLEIVKRAQEQQQQQDSSGQNNEDSSDSQDGKQSGDNQQKSNDRSESDDNSESNSSSDDASTNSDEQSPSTGQQPNSQNEPNDGSDSPESSNSQPNEENTQAQQQTNNDDTSQAESMNDQEPESSQSATSAAQDNQESVDPAIRKLEQVENARDPSRLLQAQMLLQAQQKQPPQNTGKKW</sequence>
<feature type="compositionally biased region" description="Low complexity" evidence="1">
    <location>
        <begin position="592"/>
        <end position="608"/>
    </location>
</feature>
<dbReference type="Gene3D" id="3.40.50.410">
    <property type="entry name" value="von Willebrand factor, type A domain"/>
    <property type="match status" value="1"/>
</dbReference>
<feature type="compositionally biased region" description="Polar residues" evidence="1">
    <location>
        <begin position="501"/>
        <end position="513"/>
    </location>
</feature>
<proteinExistence type="predicted"/>
<evidence type="ECO:0000256" key="1">
    <source>
        <dbReference type="SAM" id="MobiDB-lite"/>
    </source>
</evidence>
<dbReference type="RefSeq" id="WP_248008826.1">
    <property type="nucleotide sequence ID" value="NZ_JAJHVV010000006.1"/>
</dbReference>
<evidence type="ECO:0000256" key="2">
    <source>
        <dbReference type="SAM" id="Phobius"/>
    </source>
</evidence>
<comment type="caution">
    <text evidence="4">The sequence shown here is derived from an EMBL/GenBank/DDBJ whole genome shotgun (WGS) entry which is preliminary data.</text>
</comment>
<evidence type="ECO:0000259" key="3">
    <source>
        <dbReference type="Pfam" id="PF13519"/>
    </source>
</evidence>
<feature type="domain" description="VWFA" evidence="3">
    <location>
        <begin position="89"/>
        <end position="194"/>
    </location>
</feature>
<feature type="compositionally biased region" description="Low complexity" evidence="1">
    <location>
        <begin position="486"/>
        <end position="500"/>
    </location>
</feature>
<dbReference type="EMBL" id="JAJHVV010000006">
    <property type="protein sequence ID" value="MCK6263737.1"/>
    <property type="molecule type" value="Genomic_DNA"/>
</dbReference>
<keyword evidence="5" id="KW-1185">Reference proteome</keyword>
<feature type="compositionally biased region" description="Low complexity" evidence="1">
    <location>
        <begin position="465"/>
        <end position="474"/>
    </location>
</feature>
<dbReference type="PANTHER" id="PTHR22550:SF14">
    <property type="entry name" value="VWFA DOMAIN-CONTAINING PROTEIN"/>
    <property type="match status" value="1"/>
</dbReference>
<dbReference type="InterPro" id="IPR002035">
    <property type="entry name" value="VWF_A"/>
</dbReference>
<keyword evidence="2" id="KW-0812">Transmembrane</keyword>
<feature type="region of interest" description="Disordered" evidence="1">
    <location>
        <begin position="442"/>
        <end position="614"/>
    </location>
</feature>
<dbReference type="Gene3D" id="1.25.40.10">
    <property type="entry name" value="Tetratricopeptide repeat domain"/>
    <property type="match status" value="1"/>
</dbReference>
<name>A0A9X2BJT0_9VIBR</name>
<dbReference type="InterPro" id="IPR050768">
    <property type="entry name" value="UPF0353/GerABKA_families"/>
</dbReference>
<evidence type="ECO:0000313" key="5">
    <source>
        <dbReference type="Proteomes" id="UP001139559"/>
    </source>
</evidence>
<feature type="compositionally biased region" description="Basic and acidic residues" evidence="1">
    <location>
        <begin position="576"/>
        <end position="590"/>
    </location>
</feature>
<feature type="transmembrane region" description="Helical" evidence="2">
    <location>
        <begin position="54"/>
        <end position="75"/>
    </location>
</feature>
<dbReference type="Pfam" id="PF13519">
    <property type="entry name" value="VWA_2"/>
    <property type="match status" value="1"/>
</dbReference>
<evidence type="ECO:0000313" key="4">
    <source>
        <dbReference type="EMBL" id="MCK6263737.1"/>
    </source>
</evidence>
<dbReference type="AlphaFoldDB" id="A0A9X2BJT0"/>
<accession>A0A9X2BJT0</accession>
<keyword evidence="2" id="KW-1133">Transmembrane helix</keyword>
<dbReference type="SUPFAM" id="SSF53300">
    <property type="entry name" value="vWA-like"/>
    <property type="match status" value="1"/>
</dbReference>
<feature type="compositionally biased region" description="Low complexity" evidence="1">
    <location>
        <begin position="514"/>
        <end position="548"/>
    </location>
</feature>
<feature type="compositionally biased region" description="Low complexity" evidence="1">
    <location>
        <begin position="444"/>
        <end position="457"/>
    </location>
</feature>
<feature type="compositionally biased region" description="Polar residues" evidence="1">
    <location>
        <begin position="549"/>
        <end position="572"/>
    </location>
</feature>